<dbReference type="RefSeq" id="WP_124684577.1">
    <property type="nucleotide sequence ID" value="NZ_CP033969.1"/>
</dbReference>
<protein>
    <submittedName>
        <fullName evidence="5">Peptidylprolyl isomerase</fullName>
    </submittedName>
</protein>
<proteinExistence type="inferred from homology"/>
<feature type="signal peptide" evidence="3">
    <location>
        <begin position="1"/>
        <end position="32"/>
    </location>
</feature>
<sequence>MRKLQLRHIRVGVAFHAGTAVLCAALATSAMGADKVVARSGSATVTQDELETFLRGLDAPARQRLAADKALLERLVQGRLAQKTVLAEAEAKGWAKKPDVAAMARDAGQQVVVRSYLESISQAPQAYPSDAELQAAYDANKAAFTAPKAWHIAQIFVAATGDDAAVTKARKDADDLARQARGGDFAALARARSQEPRSAASGGDTGWVSEAEMIPEIRAAVAGMKPGAVSDPVRTPNGFHVLKLLEVREAGLRPLAEVRDRLRATMRQQYEADAAQQYLRQQVSAQGANAIDKAALDSVISAVR</sequence>
<name>A0A3G8H2P3_9BURK</name>
<dbReference type="KEGG" id="cpau:EHF44_16115"/>
<dbReference type="EMBL" id="CP033969">
    <property type="protein sequence ID" value="AZG14823.1"/>
    <property type="molecule type" value="Genomic_DNA"/>
</dbReference>
<organism evidence="5 6">
    <name type="scientific">Cupriavidus pauculus</name>
    <dbReference type="NCBI Taxonomy" id="82633"/>
    <lineage>
        <taxon>Bacteria</taxon>
        <taxon>Pseudomonadati</taxon>
        <taxon>Pseudomonadota</taxon>
        <taxon>Betaproteobacteria</taxon>
        <taxon>Burkholderiales</taxon>
        <taxon>Burkholderiaceae</taxon>
        <taxon>Cupriavidus</taxon>
    </lineage>
</organism>
<dbReference type="Gene3D" id="3.10.50.40">
    <property type="match status" value="1"/>
</dbReference>
<dbReference type="PANTHER" id="PTHR47245">
    <property type="entry name" value="PEPTIDYLPROLYL ISOMERASE"/>
    <property type="match status" value="1"/>
</dbReference>
<dbReference type="InterPro" id="IPR050245">
    <property type="entry name" value="PrsA_foldase"/>
</dbReference>
<keyword evidence="3" id="KW-0732">Signal</keyword>
<dbReference type="PANTHER" id="PTHR47245:SF3">
    <property type="entry name" value="PEPTIDYL-PROLYL CIS-TRANS ISOMERASE, PPIC-TYPE-RELATED"/>
    <property type="match status" value="1"/>
</dbReference>
<dbReference type="InterPro" id="IPR000297">
    <property type="entry name" value="PPIase_PpiC"/>
</dbReference>
<dbReference type="GO" id="GO:0003755">
    <property type="term" value="F:peptidyl-prolyl cis-trans isomerase activity"/>
    <property type="evidence" value="ECO:0007669"/>
    <property type="project" value="UniProtKB-KW"/>
</dbReference>
<dbReference type="SUPFAM" id="SSF54534">
    <property type="entry name" value="FKBP-like"/>
    <property type="match status" value="1"/>
</dbReference>
<dbReference type="Proteomes" id="UP000270411">
    <property type="component" value="Chromosome 1"/>
</dbReference>
<feature type="chain" id="PRO_5018173014" evidence="3">
    <location>
        <begin position="33"/>
        <end position="304"/>
    </location>
</feature>
<evidence type="ECO:0000259" key="4">
    <source>
        <dbReference type="PROSITE" id="PS50198"/>
    </source>
</evidence>
<comment type="similarity">
    <text evidence="1">Belongs to the PpiC/parvulin rotamase family.</text>
</comment>
<evidence type="ECO:0000256" key="3">
    <source>
        <dbReference type="SAM" id="SignalP"/>
    </source>
</evidence>
<dbReference type="InterPro" id="IPR027304">
    <property type="entry name" value="Trigger_fact/SurA_dom_sf"/>
</dbReference>
<keyword evidence="2" id="KW-0697">Rotamase</keyword>
<evidence type="ECO:0000256" key="2">
    <source>
        <dbReference type="PROSITE-ProRule" id="PRU00278"/>
    </source>
</evidence>
<dbReference type="OrthoDB" id="5706698at2"/>
<gene>
    <name evidence="5" type="ORF">EHF44_16115</name>
</gene>
<evidence type="ECO:0000256" key="1">
    <source>
        <dbReference type="ARBA" id="ARBA00007656"/>
    </source>
</evidence>
<keyword evidence="2 5" id="KW-0413">Isomerase</keyword>
<evidence type="ECO:0000313" key="5">
    <source>
        <dbReference type="EMBL" id="AZG14823.1"/>
    </source>
</evidence>
<accession>A0A3G8H2P3</accession>
<reference evidence="6" key="1">
    <citation type="submission" date="2018-11" db="EMBL/GenBank/DDBJ databases">
        <title>FDA dAtabase for Regulatory Grade micrObial Sequences (FDA-ARGOS): Supporting development and validation of Infectious Disease Dx tests.</title>
        <authorList>
            <person name="Goldberg B."/>
            <person name="Campos J."/>
            <person name="Tallon L."/>
            <person name="Sadzewicz L."/>
            <person name="Zhao X."/>
            <person name="Vavikolanu K."/>
            <person name="Mehta A."/>
            <person name="Aluvathingal J."/>
            <person name="Nadendla S."/>
            <person name="Geyer C."/>
            <person name="Nandy P."/>
            <person name="Yan Y."/>
            <person name="Sichtig H."/>
        </authorList>
    </citation>
    <scope>NUCLEOTIDE SEQUENCE [LARGE SCALE GENOMIC DNA]</scope>
    <source>
        <strain evidence="6">FDAARGOS_614</strain>
    </source>
</reference>
<feature type="domain" description="PpiC" evidence="4">
    <location>
        <begin position="147"/>
        <end position="246"/>
    </location>
</feature>
<dbReference type="SUPFAM" id="SSF109998">
    <property type="entry name" value="Triger factor/SurA peptide-binding domain-like"/>
    <property type="match status" value="1"/>
</dbReference>
<evidence type="ECO:0000313" key="6">
    <source>
        <dbReference type="Proteomes" id="UP000270411"/>
    </source>
</evidence>
<dbReference type="Pfam" id="PF13145">
    <property type="entry name" value="Rotamase_2"/>
    <property type="match status" value="1"/>
</dbReference>
<dbReference type="AlphaFoldDB" id="A0A3G8H2P3"/>
<dbReference type="PROSITE" id="PS50198">
    <property type="entry name" value="PPIC_PPIASE_2"/>
    <property type="match status" value="1"/>
</dbReference>
<dbReference type="InterPro" id="IPR046357">
    <property type="entry name" value="PPIase_dom_sf"/>
</dbReference>